<reference evidence="1 2" key="1">
    <citation type="submission" date="2023-05" db="EMBL/GenBank/DDBJ databases">
        <title>Novel species of genus Flectobacillus isolated from stream in China.</title>
        <authorList>
            <person name="Lu H."/>
        </authorList>
    </citation>
    <scope>NUCLEOTIDE SEQUENCE [LARGE SCALE GENOMIC DNA]</scope>
    <source>
        <strain evidence="1 2">DC10W</strain>
    </source>
</reference>
<dbReference type="RefSeq" id="WP_283371247.1">
    <property type="nucleotide sequence ID" value="NZ_JASHID010000016.1"/>
</dbReference>
<evidence type="ECO:0000313" key="1">
    <source>
        <dbReference type="EMBL" id="MDI9866429.1"/>
    </source>
</evidence>
<sequence>MKVFLSTLIVFMMLISSCKNENDIEPKNLIGKWRPTYEIFNDSTQKWEVIKTYMLLPDIEFTSDSKFLINNHPGAEYDCCGYIGNQFEIVENRVVFSGFGAPCPNASCFSTNCKGSHINKLTEEVLEIEQCPNATYRYTKMK</sequence>
<evidence type="ECO:0008006" key="3">
    <source>
        <dbReference type="Google" id="ProtNLM"/>
    </source>
</evidence>
<protein>
    <recommendedName>
        <fullName evidence="3">Lipocalin-like domain-containing protein</fullName>
    </recommendedName>
</protein>
<dbReference type="Proteomes" id="UP001236569">
    <property type="component" value="Unassembled WGS sequence"/>
</dbReference>
<evidence type="ECO:0000313" key="2">
    <source>
        <dbReference type="Proteomes" id="UP001236569"/>
    </source>
</evidence>
<comment type="caution">
    <text evidence="1">The sequence shown here is derived from an EMBL/GenBank/DDBJ whole genome shotgun (WGS) entry which is preliminary data.</text>
</comment>
<accession>A0ABT6YS71</accession>
<keyword evidence="2" id="KW-1185">Reference proteome</keyword>
<dbReference type="EMBL" id="JASHID010000016">
    <property type="protein sequence ID" value="MDI9866429.1"/>
    <property type="molecule type" value="Genomic_DNA"/>
</dbReference>
<proteinExistence type="predicted"/>
<gene>
    <name evidence="1" type="ORF">QM480_18960</name>
</gene>
<name>A0ABT6YS71_9BACT</name>
<organism evidence="1 2">
    <name type="scientific">Flectobacillus longus</name>
    <dbReference type="NCBI Taxonomy" id="2984207"/>
    <lineage>
        <taxon>Bacteria</taxon>
        <taxon>Pseudomonadati</taxon>
        <taxon>Bacteroidota</taxon>
        <taxon>Cytophagia</taxon>
        <taxon>Cytophagales</taxon>
        <taxon>Flectobacillaceae</taxon>
        <taxon>Flectobacillus</taxon>
    </lineage>
</organism>
<dbReference type="PROSITE" id="PS51257">
    <property type="entry name" value="PROKAR_LIPOPROTEIN"/>
    <property type="match status" value="1"/>
</dbReference>